<feature type="transmembrane region" description="Helical" evidence="1">
    <location>
        <begin position="46"/>
        <end position="68"/>
    </location>
</feature>
<dbReference type="Pfam" id="PF06291">
    <property type="entry name" value="Lambda_Bor"/>
    <property type="match status" value="1"/>
</dbReference>
<comment type="caution">
    <text evidence="2">The sequence shown here is derived from an EMBL/GenBank/DDBJ whole genome shotgun (WGS) entry which is preliminary data.</text>
</comment>
<gene>
    <name evidence="2" type="ORF">DL240_18055</name>
</gene>
<dbReference type="InterPro" id="IPR010438">
    <property type="entry name" value="Lambda_Bor"/>
</dbReference>
<evidence type="ECO:0000256" key="1">
    <source>
        <dbReference type="SAM" id="Phobius"/>
    </source>
</evidence>
<dbReference type="Proteomes" id="UP000249169">
    <property type="component" value="Unassembled WGS sequence"/>
</dbReference>
<keyword evidence="1" id="KW-0812">Transmembrane</keyword>
<proteinExistence type="predicted"/>
<accession>A0A328C1I6</accession>
<name>A0A328C1I6_9DELT</name>
<sequence>MRVLWELEFQATSSEFRYVSLAPHVGSRLLDRSSTFDEGNMIRNGLMMLALALLVAGATGCYSNTFTYPDRQSDGRVMEESRSFLLFGLVDNNDRPVVAHELCNGPVKSVETVQTFGNMCISCLTLNIYTPSTVRVTCASGMAHNFYLDEDDAVVGHEVVDGDTGEVVQSEFKSDFI</sequence>
<reference evidence="2 3" key="1">
    <citation type="submission" date="2018-05" db="EMBL/GenBank/DDBJ databases">
        <title>Lujinxingia marina gen. nov. sp. nov., a new facultative anaerobic member of the class Deltaproteobacteria, and proposal of Lujinxingaceae fam. nov.</title>
        <authorList>
            <person name="Li C.-M."/>
        </authorList>
    </citation>
    <scope>NUCLEOTIDE SEQUENCE [LARGE SCALE GENOMIC DNA]</scope>
    <source>
        <strain evidence="2 3">B210</strain>
    </source>
</reference>
<dbReference type="EMBL" id="QHKO01000012">
    <property type="protein sequence ID" value="RAL20283.1"/>
    <property type="molecule type" value="Genomic_DNA"/>
</dbReference>
<protein>
    <submittedName>
        <fullName evidence="2">Uncharacterized protein</fullName>
    </submittedName>
</protein>
<evidence type="ECO:0000313" key="2">
    <source>
        <dbReference type="EMBL" id="RAL20283.1"/>
    </source>
</evidence>
<keyword evidence="1" id="KW-0472">Membrane</keyword>
<keyword evidence="3" id="KW-1185">Reference proteome</keyword>
<evidence type="ECO:0000313" key="3">
    <source>
        <dbReference type="Proteomes" id="UP000249169"/>
    </source>
</evidence>
<keyword evidence="1" id="KW-1133">Transmembrane helix</keyword>
<organism evidence="2 3">
    <name type="scientific">Lujinxingia litoralis</name>
    <dbReference type="NCBI Taxonomy" id="2211119"/>
    <lineage>
        <taxon>Bacteria</taxon>
        <taxon>Deltaproteobacteria</taxon>
        <taxon>Bradymonadales</taxon>
        <taxon>Lujinxingiaceae</taxon>
        <taxon>Lujinxingia</taxon>
    </lineage>
</organism>
<dbReference type="AlphaFoldDB" id="A0A328C1I6"/>